<comment type="similarity">
    <text evidence="5">Belongs to the short-chain dehydrogenases/reductases (SDR) family.</text>
</comment>
<dbReference type="PROSITE" id="PS00606">
    <property type="entry name" value="KS3_1"/>
    <property type="match status" value="1"/>
</dbReference>
<evidence type="ECO:0000256" key="2">
    <source>
        <dbReference type="ARBA" id="ARBA00004496"/>
    </source>
</evidence>
<comment type="cofactor">
    <cofactor evidence="1">
        <name>pantetheine 4'-phosphate</name>
        <dbReference type="ChEBI" id="CHEBI:47942"/>
    </cofactor>
</comment>
<dbReference type="Pfam" id="PF22336">
    <property type="entry name" value="RhiE-like_linker"/>
    <property type="match status" value="2"/>
</dbReference>
<dbReference type="SMART" id="SM00822">
    <property type="entry name" value="PKS_KR"/>
    <property type="match status" value="2"/>
</dbReference>
<dbReference type="InterPro" id="IPR020841">
    <property type="entry name" value="PKS_Beta-ketoAc_synthase_dom"/>
</dbReference>
<feature type="domain" description="Carrier" evidence="15">
    <location>
        <begin position="998"/>
        <end position="1073"/>
    </location>
</feature>
<dbReference type="SUPFAM" id="SSF52777">
    <property type="entry name" value="CoA-dependent acyltransferases"/>
    <property type="match status" value="4"/>
</dbReference>
<feature type="compositionally biased region" description="Low complexity" evidence="14">
    <location>
        <begin position="36"/>
        <end position="50"/>
    </location>
</feature>
<dbReference type="EMBL" id="RCTY01000036">
    <property type="protein sequence ID" value="ROU06208.1"/>
    <property type="molecule type" value="Genomic_DNA"/>
</dbReference>
<dbReference type="GO" id="GO:0009403">
    <property type="term" value="P:toxin biosynthetic process"/>
    <property type="evidence" value="ECO:0007669"/>
    <property type="project" value="UniProtKB-ARBA"/>
</dbReference>
<dbReference type="GO" id="GO:0009366">
    <property type="term" value="C:enterobactin synthetase complex"/>
    <property type="evidence" value="ECO:0007669"/>
    <property type="project" value="TreeGrafter"/>
</dbReference>
<evidence type="ECO:0000313" key="18">
    <source>
        <dbReference type="Proteomes" id="UP000275910"/>
    </source>
</evidence>
<dbReference type="CDD" id="cd17643">
    <property type="entry name" value="A_NRPS_Cytc1-like"/>
    <property type="match status" value="1"/>
</dbReference>
<dbReference type="InterPro" id="IPR001242">
    <property type="entry name" value="Condensation_dom"/>
</dbReference>
<dbReference type="UniPathway" id="UPA00094"/>
<dbReference type="Gene3D" id="3.40.50.980">
    <property type="match status" value="4"/>
</dbReference>
<feature type="domain" description="Ketosynthase family 3 (KS3)" evidence="16">
    <location>
        <begin position="3217"/>
        <end position="3642"/>
    </location>
</feature>
<dbReference type="PANTHER" id="PTHR45527:SF1">
    <property type="entry name" value="FATTY ACID SYNTHASE"/>
    <property type="match status" value="1"/>
</dbReference>
<gene>
    <name evidence="17" type="ORF">D9T17_14780</name>
</gene>
<dbReference type="InterPro" id="IPR010071">
    <property type="entry name" value="AA_adenyl_dom"/>
</dbReference>
<comment type="function">
    <text evidence="12">Involved in production of the polyketide antibiotic thailandamide.</text>
</comment>
<reference evidence="17 18" key="1">
    <citation type="submission" date="2018-10" db="EMBL/GenBank/DDBJ databases">
        <title>The genome of Lysobacter enzymogenes OH11.</title>
        <authorList>
            <person name="Liu F."/>
            <person name="Zhao Y."/>
            <person name="Qian G."/>
            <person name="Chen Y."/>
            <person name="Xu H."/>
        </authorList>
    </citation>
    <scope>NUCLEOTIDE SEQUENCE [LARGE SCALE GENOMIC DNA]</scope>
    <source>
        <strain evidence="17 18">OH11</strain>
    </source>
</reference>
<evidence type="ECO:0000313" key="17">
    <source>
        <dbReference type="EMBL" id="ROU06208.1"/>
    </source>
</evidence>
<keyword evidence="9" id="KW-0808">Transferase</keyword>
<dbReference type="FunFam" id="1.10.1200.10:FF:000016">
    <property type="entry name" value="Non-ribosomal peptide synthase"/>
    <property type="match status" value="1"/>
</dbReference>
<comment type="caution">
    <text evidence="17">The sequence shown here is derived from an EMBL/GenBank/DDBJ whole genome shotgun (WGS) entry which is preliminary data.</text>
</comment>
<evidence type="ECO:0000259" key="15">
    <source>
        <dbReference type="PROSITE" id="PS50075"/>
    </source>
</evidence>
<dbReference type="PROSITE" id="PS52004">
    <property type="entry name" value="KS3_2"/>
    <property type="match status" value="3"/>
</dbReference>
<feature type="domain" description="Carrier" evidence="15">
    <location>
        <begin position="5522"/>
        <end position="5599"/>
    </location>
</feature>
<evidence type="ECO:0000256" key="7">
    <source>
        <dbReference type="ARBA" id="ARBA00022490"/>
    </source>
</evidence>
<dbReference type="SUPFAM" id="SSF53335">
    <property type="entry name" value="S-adenosyl-L-methionine-dependent methyltransferases"/>
    <property type="match status" value="1"/>
</dbReference>
<evidence type="ECO:0000256" key="6">
    <source>
        <dbReference type="ARBA" id="ARBA00022450"/>
    </source>
</evidence>
<dbReference type="FunFam" id="3.40.50.980:FF:000001">
    <property type="entry name" value="Non-ribosomal peptide synthetase"/>
    <property type="match status" value="3"/>
</dbReference>
<feature type="compositionally biased region" description="Low complexity" evidence="14">
    <location>
        <begin position="900"/>
        <end position="926"/>
    </location>
</feature>
<evidence type="ECO:0000256" key="4">
    <source>
        <dbReference type="ARBA" id="ARBA00005194"/>
    </source>
</evidence>
<dbReference type="Gene3D" id="3.30.300.30">
    <property type="match status" value="4"/>
</dbReference>
<comment type="pathway">
    <text evidence="3">Antibiotic biosynthesis.</text>
</comment>
<dbReference type="PROSITE" id="PS00012">
    <property type="entry name" value="PHOSPHOPANTETHEINE"/>
    <property type="match status" value="3"/>
</dbReference>
<keyword evidence="10" id="KW-0677">Repeat</keyword>
<feature type="domain" description="Ketosynthase family 3 (KS3)" evidence="16">
    <location>
        <begin position="4403"/>
        <end position="4838"/>
    </location>
</feature>
<dbReference type="GO" id="GO:0005829">
    <property type="term" value="C:cytosol"/>
    <property type="evidence" value="ECO:0007669"/>
    <property type="project" value="TreeGrafter"/>
</dbReference>
<evidence type="ECO:0000256" key="14">
    <source>
        <dbReference type="SAM" id="MobiDB-lite"/>
    </source>
</evidence>
<comment type="subcellular location">
    <subcellularLocation>
        <location evidence="2">Cytoplasm</location>
    </subcellularLocation>
</comment>
<dbReference type="Gene3D" id="3.40.50.720">
    <property type="entry name" value="NAD(P)-binding Rossmann-like Domain"/>
    <property type="match status" value="2"/>
</dbReference>
<evidence type="ECO:0000256" key="9">
    <source>
        <dbReference type="ARBA" id="ARBA00022679"/>
    </source>
</evidence>
<dbReference type="Gene3D" id="2.30.38.10">
    <property type="entry name" value="Luciferase, Domain 3"/>
    <property type="match status" value="2"/>
</dbReference>
<dbReference type="SUPFAM" id="SSF51735">
    <property type="entry name" value="NAD(P)-binding Rossmann-fold domains"/>
    <property type="match status" value="3"/>
</dbReference>
<dbReference type="FunFam" id="3.40.50.980:FF:000002">
    <property type="entry name" value="Enterobactin synthetase component F"/>
    <property type="match status" value="1"/>
</dbReference>
<dbReference type="CDD" id="cd00833">
    <property type="entry name" value="PKS"/>
    <property type="match status" value="3"/>
</dbReference>
<dbReference type="Pfam" id="PF08659">
    <property type="entry name" value="KR"/>
    <property type="match status" value="2"/>
</dbReference>
<dbReference type="InterPro" id="IPR016039">
    <property type="entry name" value="Thiolase-like"/>
</dbReference>
<dbReference type="FunFam" id="3.40.47.10:FF:000019">
    <property type="entry name" value="Polyketide synthase type I"/>
    <property type="match status" value="2"/>
</dbReference>
<dbReference type="InterPro" id="IPR014030">
    <property type="entry name" value="Ketoacyl_synth_N"/>
</dbReference>
<feature type="region of interest" description="Disordered" evidence="14">
    <location>
        <begin position="1"/>
        <end position="55"/>
    </location>
</feature>
<evidence type="ECO:0000256" key="1">
    <source>
        <dbReference type="ARBA" id="ARBA00001957"/>
    </source>
</evidence>
<dbReference type="SUPFAM" id="SSF56801">
    <property type="entry name" value="Acetyl-CoA synthetase-like"/>
    <property type="match status" value="3"/>
</dbReference>
<dbReference type="InterPro" id="IPR006162">
    <property type="entry name" value="Ppantetheine_attach_site"/>
</dbReference>
<dbReference type="InterPro" id="IPR014031">
    <property type="entry name" value="Ketoacyl_synth_C"/>
</dbReference>
<dbReference type="InterPro" id="IPR025110">
    <property type="entry name" value="AMP-bd_C"/>
</dbReference>
<dbReference type="InterPro" id="IPR009081">
    <property type="entry name" value="PP-bd_ACP"/>
</dbReference>
<dbReference type="GO" id="GO:0043041">
    <property type="term" value="P:amino acid activation for nonribosomal peptide biosynthetic process"/>
    <property type="evidence" value="ECO:0007669"/>
    <property type="project" value="TreeGrafter"/>
</dbReference>
<evidence type="ECO:0000256" key="11">
    <source>
        <dbReference type="ARBA" id="ARBA00023054"/>
    </source>
</evidence>
<feature type="domain" description="Carrier" evidence="15">
    <location>
        <begin position="6247"/>
        <end position="6324"/>
    </location>
</feature>
<dbReference type="NCBIfam" id="NF003417">
    <property type="entry name" value="PRK04813.1"/>
    <property type="match status" value="4"/>
</dbReference>
<protein>
    <submittedName>
        <fullName evidence="17">Amino acid adenylation domain-containing protein</fullName>
    </submittedName>
</protein>
<evidence type="ECO:0000256" key="5">
    <source>
        <dbReference type="ARBA" id="ARBA00006484"/>
    </source>
</evidence>
<dbReference type="Pfam" id="PF00550">
    <property type="entry name" value="PP-binding"/>
    <property type="match status" value="6"/>
</dbReference>
<feature type="region of interest" description="Disordered" evidence="14">
    <location>
        <begin position="883"/>
        <end position="932"/>
    </location>
</feature>
<comment type="pathway">
    <text evidence="4">Lipid metabolism; fatty acid biosynthesis.</text>
</comment>
<dbReference type="InterPro" id="IPR020806">
    <property type="entry name" value="PKS_PP-bd"/>
</dbReference>
<dbReference type="GO" id="GO:0031177">
    <property type="term" value="F:phosphopantetheine binding"/>
    <property type="evidence" value="ECO:0007669"/>
    <property type="project" value="InterPro"/>
</dbReference>
<evidence type="ECO:0000256" key="10">
    <source>
        <dbReference type="ARBA" id="ARBA00022737"/>
    </source>
</evidence>
<dbReference type="Gene3D" id="1.10.1240.100">
    <property type="match status" value="3"/>
</dbReference>
<keyword evidence="8" id="KW-0597">Phosphoprotein</keyword>
<dbReference type="InterPro" id="IPR054514">
    <property type="entry name" value="RhiE-like_linker"/>
</dbReference>
<dbReference type="Gene3D" id="3.30.559.10">
    <property type="entry name" value="Chloramphenicol acetyltransferase-like domain"/>
    <property type="match status" value="2"/>
</dbReference>
<dbReference type="Pfam" id="PF02801">
    <property type="entry name" value="Ketoacyl-synt_C"/>
    <property type="match status" value="3"/>
</dbReference>
<dbReference type="Pfam" id="PF00109">
    <property type="entry name" value="ketoacyl-synt"/>
    <property type="match status" value="3"/>
</dbReference>
<dbReference type="InterPro" id="IPR045851">
    <property type="entry name" value="AMP-bd_C_sf"/>
</dbReference>
<dbReference type="SUPFAM" id="SSF47336">
    <property type="entry name" value="ACP-like"/>
    <property type="match status" value="6"/>
</dbReference>
<dbReference type="Gene3D" id="1.10.1200.10">
    <property type="entry name" value="ACP-like"/>
    <property type="match status" value="6"/>
</dbReference>
<feature type="region of interest" description="Disordered" evidence="14">
    <location>
        <begin position="1654"/>
        <end position="1673"/>
    </location>
</feature>
<dbReference type="Pfam" id="PF22621">
    <property type="entry name" value="CurL-like_PKS_C"/>
    <property type="match status" value="1"/>
</dbReference>
<dbReference type="GO" id="GO:0006633">
    <property type="term" value="P:fatty acid biosynthetic process"/>
    <property type="evidence" value="ECO:0007669"/>
    <property type="project" value="UniProtKB-UniPathway"/>
</dbReference>
<dbReference type="CDD" id="cd08953">
    <property type="entry name" value="KR_2_SDR_x"/>
    <property type="match status" value="1"/>
</dbReference>
<dbReference type="InterPro" id="IPR023213">
    <property type="entry name" value="CAT-like_dom_sf"/>
</dbReference>
<dbReference type="FunFam" id="3.40.50.12780:FF:000012">
    <property type="entry name" value="Non-ribosomal peptide synthetase"/>
    <property type="match status" value="3"/>
</dbReference>
<dbReference type="CDD" id="cd12116">
    <property type="entry name" value="A_NRPS_Ta1_like"/>
    <property type="match status" value="1"/>
</dbReference>
<name>A0A3N2RFK4_LYSEN</name>
<dbReference type="CDD" id="cd02440">
    <property type="entry name" value="AdoMet_MTases"/>
    <property type="match status" value="1"/>
</dbReference>
<dbReference type="InterPro" id="IPR018201">
    <property type="entry name" value="Ketoacyl_synth_AS"/>
</dbReference>
<dbReference type="InterPro" id="IPR036736">
    <property type="entry name" value="ACP-like_sf"/>
</dbReference>
<evidence type="ECO:0000256" key="13">
    <source>
        <dbReference type="SAM" id="Coils"/>
    </source>
</evidence>
<dbReference type="InterPro" id="IPR020845">
    <property type="entry name" value="AMP-binding_CS"/>
</dbReference>
<dbReference type="FunFam" id="1.10.1200.10:FF:000005">
    <property type="entry name" value="Nonribosomal peptide synthetase 1"/>
    <property type="match status" value="1"/>
</dbReference>
<evidence type="ECO:0000256" key="3">
    <source>
        <dbReference type="ARBA" id="ARBA00004792"/>
    </source>
</evidence>
<dbReference type="Gene3D" id="3.40.50.150">
    <property type="entry name" value="Vaccinia Virus protein VP39"/>
    <property type="match status" value="1"/>
</dbReference>
<keyword evidence="11 13" id="KW-0175">Coiled coil</keyword>
<dbReference type="GO" id="GO:0004315">
    <property type="term" value="F:3-oxoacyl-[acyl-carrier-protein] synthase activity"/>
    <property type="evidence" value="ECO:0007669"/>
    <property type="project" value="InterPro"/>
</dbReference>
<dbReference type="Pfam" id="PF00668">
    <property type="entry name" value="Condensation"/>
    <property type="match status" value="2"/>
</dbReference>
<feature type="coiled-coil region" evidence="13">
    <location>
        <begin position="2161"/>
        <end position="2188"/>
    </location>
</feature>
<dbReference type="Pfam" id="PF00501">
    <property type="entry name" value="AMP-binding"/>
    <property type="match status" value="3"/>
</dbReference>
<dbReference type="InterPro" id="IPR013968">
    <property type="entry name" value="PKS_KR"/>
</dbReference>
<dbReference type="InterPro" id="IPR036291">
    <property type="entry name" value="NAD(P)-bd_dom_sf"/>
</dbReference>
<evidence type="ECO:0000256" key="12">
    <source>
        <dbReference type="ARBA" id="ARBA00054155"/>
    </source>
</evidence>
<feature type="domain" description="Carrier" evidence="15">
    <location>
        <begin position="2038"/>
        <end position="2113"/>
    </location>
</feature>
<dbReference type="Pfam" id="PF08242">
    <property type="entry name" value="Methyltransf_12"/>
    <property type="match status" value="1"/>
</dbReference>
<dbReference type="GO" id="GO:0009239">
    <property type="term" value="P:enterobactin biosynthetic process"/>
    <property type="evidence" value="ECO:0007669"/>
    <property type="project" value="TreeGrafter"/>
</dbReference>
<dbReference type="GO" id="GO:0047527">
    <property type="term" value="F:2,3-dihydroxybenzoate-serine ligase activity"/>
    <property type="evidence" value="ECO:0007669"/>
    <property type="project" value="TreeGrafter"/>
</dbReference>
<accession>A0A3N2RFK4</accession>
<dbReference type="InterPro" id="IPR029063">
    <property type="entry name" value="SAM-dependent_MTases_sf"/>
</dbReference>
<feature type="domain" description="Carrier" evidence="15">
    <location>
        <begin position="3101"/>
        <end position="3176"/>
    </location>
</feature>
<dbReference type="CDD" id="cd19531">
    <property type="entry name" value="LCL_NRPS-like"/>
    <property type="match status" value="2"/>
</dbReference>
<dbReference type="Gene3D" id="3.30.559.30">
    <property type="entry name" value="Nonribosomal peptide synthetase, condensation domain"/>
    <property type="match status" value="2"/>
</dbReference>
<sequence>MPVDPGHPPPPPGGRDFRTVGGALSRDACVSEDARVPPADSDPAAPGPFDEAGAAPSLADRFDAQAARTPDAVALVCEDARVTYAELQARATELARWLQRAGIGPGCIVGLCLERSPLLVVATLAVLRAGAAYLPIDPRTPQARIDFMLDDCGARLLLTQAELCAHARTPTREVLRLDLDGERVRREAAAAPPRGFEAGALAYVIYTSGSTGQPKGVLVPQANVTALFDAAQARFGFHAQDVWCLFHSYAFDFSVWELWGALLHGGRLVLVPAQVARDSQAFHRLVSREGVTVLNQTPSAFAQFAAADQAARLPLRLRWVIFGGEALRFGELRGWFERHGDARPQLVNMYGITETTVHVTERGVAAAEALQAPASLIGAALPHLRVHVLDEALRPVADGEAGELCVSGAGLAWGYLNRAGLTASRFVASPFGHGERLYRSGDLARRTAQGDIEYLGRLDQQVKLRGFRIELGEIEAALLRHPGVRQAVVALREADGQPRLVAYVVPEPAQANERDARADESVGQWQALYQDTYRPEQDDCSPSFVGWHSSYTGAPIPEPQMRQWLDATAQRVLSRRPQRLLEIGCGVGLVLQQLAPHCRRYVATDLSPTAIARLQRWVGANAGLEHVRLAAQPADDFAGLTEAFDTVVLNSVVQYFPGADYLLDVLRRASERVVPGGRIFVGDVRDYDLLEAFHASVQFAKAGAATGAQRMRAAIERGMRQEKELLLSPAFFRALPQWLPAIGGVEILLKRGDARNELNQYRYDVWLHVGPRAPQPPATPWQAGGEDALAELEAHLRARRPARLSVELPNARLQPDLQRLALLREADPALSWGELCARAPASTGGIEPEALWQLGERLGYRVDIAGSQLRADHLRATFVDESALAAGQGEPGQGEPARYDPAQAEAPAPEQAPDQAPDQSPAQAAADPRRHANDPLAAATQHAFVRSLREHLRAILPEHMLPAATLALPALPLTVNGKIDQARLPAPEERPDVADYAEPHTDLQRRLAGIFAEVLRLDRVGLHDSFFELGGHSLLAMRVVAQLRAQLGVELALRAVFEHPTVAGLEREAAAAAGDAPAAPPLRAREHSGPAELSFAQERLWFLEQLGTVGAAYHVPLAFRIRGPLAAPALDAALAQLLQRHEMLRTRFAIDGEQPRQIVDPAPRAVLEFEDFSALDPAQARARADALLQAQAHHRTDLERGPLFRARLARLSADEHVLVLAAHHIAADGWSHAVMLDELGALYAAHAGAAADPLPPPRLQYADYAAWQRQRLQGPLLAQQLPYWTAQLAGAPELVALPTDRPRPEVASFRGGIHRFELPAALARRVPAFARERGATAFMVLLAGFQALLARWGGGDDIVIGTPTAGRTHRDTEPLVGLFINTLALRARVDVQAGFDALLAQAKDTALAAFAHQDVPFERVVAELKPHRDLSRQPLVQVMFALQNTAPAQLRLQGAGVERIDCPSSTSKYDLTLNVIESGERLDAEIEYASDLFDPATVERLARMYATLLDAAMAEPARPLARLRLGAAATSAAPAQPTSATVCDLFAAQAARTPHAPALESPGARLSYAELAQRSDRLARQLRRRGIGAGDLVAVASDGDVATFVALLATLKAGAAYLPIDPHAPAQRTSHLLEDARPRLILADAGALDGLPPSPAQRLSFQQGESDADSSAPLPAPAADDLAYAIYTSGSTGTPKGVLVEHRGLRELALAQIQRFAIAPHSRVLQFASLGFDASVSEVFTAWCSGACLCLPGGGRLLAGDELAATLRERAITHVTLPPSVVPGLVEAGGAAGLQTLVVAGEACPAAIVRSWPEPVRFINAYGPTEATVCATTHDCDRSDPRDPPVGRALAHAPVYVLDDALQPVPAGVVGEIFIGGSGVARGYRGRAALTAERFLADPFAGPGARMYRTGDRGRLRADGALEFLGRLDRQIKVRGYRIEPGEIEAALLRDERIAQAHVLAQGELDGRSLAAYAVAAPGRTLDADDALAALRARLPAHLVPSTLVVLERFPLTAHGKIDPAALPQAGGAATDGRVHLAPRTETERLLAAIWREVLGCRAPGVHDRFFDLGGHSLLATRAVGRIRRAAGVELGLREFFAAATLEDLARGVDAARGRAAPAAAPLLPVPRAPRLPLSAAQRSLWTADRLGAAGAAYNMPLALRASARIDVEALRRALDELERRHESLRTAFLSDADGPYAAIQPARAVALELHDLSALAPAEREAQAERLREREMRRRFDLGAGRLLRASLLRLGDDDHRLTLTTHHIAADGWSVALLAGELRALYAAFAAGGASPLREPPLQHADYEAWQRARADESALERLAQRAGERLLGAPTVLSLPSDRARPPAQSYRGALHRFVLPDALHRRLLELSAQRGATLYMTLLAGFGALLSRLSGAGDLLLASPLAMRAEPGLESVVGPLLDTAVLRLDLRDDPSFAELLARARAATFDAHEDQDLPFERLLAQLRPARDLSRQPLAQALFSLQNYPAAQDPGGALWQRERSPWSHAKYDLSLYVEETAQGLACECEYATDLFDAATIERWCAQWAGLLAGAAADPDTRASRLPLLDADERRRLLVDCNDTARSGYDRVSIPALVAEQARLRPHSIAVGCGERTLSYAELDRRSSALARRLRRAGAGPGERVGLCLERSVELSVALLAVLKSGAAYVPLDPAYPQQRLDYMIADSGLGWALCDRANAARLAGSLAPERALAVEDSDEDAADAFAEQAREFERSADALAYVIYTSGSTGRPKGCAIADRGLLNLLHSLAERFGVGADDTLLAVTPYSFDISGLELLMPLLRGARVQIAAAAELRDAQRLARSIRELRPTLMQATPATWQMLLRAGWRNDSGMQVLCGGEALPEALRATLAQGAYAWNLYGPTETTIWSTLDPIAAEPPPAGGGSCIGRPLANTRVYVLDAAMAPVPVGMEGDLYIGGDGVARGYWNRPALTAQSFIADPFSAGGTIYRTGDRARWRADGRLDYLGRADAQIKLRGFRIELGEIEAALARHPRVDLCACAVNREGEAQLVAACVPAAGAVLPSRRELQDHLRASLPEHMIPVAFVAVAALPLTANGKVDRVAVAALRAAEPAPTPQPSQAAAGQGGDPLPRLLALWREALGRDDVDIDEGFFEQGGTSLLAVTLAERIAGELQPGFEVTSLFEFGSISRVARHLRAQAPAANADAPMPASAEPVPHPPTVAPTVAPAAASETAIPAYYDDAVAIVGMSCAFPGARDHDEFWDNLLQGRESIERIADAELRELGVSAEMMADPAYVPVRSDLAGRDLFDADFFNVSERDARLMDPQLRLLLMHAWRAIEDAGYRAGDLADTAVFATASNSAYHARLLASAPASAQSIEQYVGWIMAQNGTLPAVISHKLGLRGPSLFVHSNCSSSLTALDLARRRLLEGEWRHALVAAARVASFEGAGYVHQDGMNFSSDGRLRAFDAAADGAVGGEGVAVLLLKRARDAIADGDHVYALLRASAANNDGGESAGFYAPSVAGQRAAIERALAAARIDPASIGYVEAHGTGTPLGDPIEVAALSQAYGRHTQARQFCGIGSVKTNIGHLDTAAGMAGCIKAALSLSRGTIPATLHFRTPNPALKLEQSPFFVVDKAQPWQGARPYRAAVSSMGVGGSNAHAILEECAAVDGGDAFAPGPWLFPLSARDPDTLRAMAGRLLDFLAGAPSLPRLAYTLQTGREPMPYRLAILAADAQQLLDGLRGWLQGSDVAGVHSGHAARAAAGAMREAAVAIDPADAELQAALARWAAQGRYEQLAALWVGGFAFDWRALYPAGAPRRISAPVYPFNPRRFWLDPAEAPVAAVAAPVAPGGAPAGSAVSVRLFAERWDRIAEAGARWPHRRHLVLCDFPPDSQVLRAIDASADGDTAVHVLARGGAGIGERFAAHAAALIELLREAAAAAPALLQLVVPGDDDGALCAGLAPLLLSAKREYDRLEVQTIRLDAHTAPQAAAMRLLDPSPFAARQVRGIDGAAHARRFVALPAQADAAAPWRDGGRYLIVGGGGRLGLLLARAMAADLRSGVIVLAGRSELTPALAAEAAALQSAGLRVEYRRADIADERQAQALLDEVRARHGGIDGIVHAAGVLDDGYLARKRAAQALGVLAPKVAGLEHLDRAHGAAPLEFLICFGSIGGALGSSGQGDYAAANGFMRAFAALRNARAERGERQGRALCIDWPYWRDGGMRLSAQAEAELAQAGLAPLQAEQGVSALRRAWASGESCVTVLAGEDRALAELLDSFERREPVAAADLHAPERAAGEPAARADLSARVLQRLVGVFAEVSKIAPARIDPRQALEAFSIDSIMIAQLNQRLAGAFPGLSKTLFYQFRNLAEIGAHLVAEQAQACARWAGEGGEDEGGASGRAQAPRERVVAAAAPASVRRAPASSREPIAIVGLAGRYPDARDLDQFWRNLRAGRDSIGPIPAQRWPLEGFFCADPERAVAGRMSYSKWGGFLDGFAEFDPLFFGIAPAQALDMDPQERLFLQACWQALEDANHTRDSLARRYRGRVGVFAGITKTGFELHGRDLAERGDPATPYTSFGSVANRVSYLLDLNGPSFPIDTMCSASLTAIHEACEHLLRGECELALAGGVNLYLHPSTYVGLCSQRMLSTDGRCRSFGADATGFVPGEGVGVVVLKPLSAAERDGDRIHGVVLASGINHGGRTHGYTVPNPRAQRDLVRDTLARAGIGADEIGCVEAHGTGTSMGDPIEIEGLAQAFAATTADTGFCSLGSVKSNIGHLEAAAGVAGLTKVLLQFRHGELAPTLHCERPNPDIDLDATPFVLQQRAEPWPRRLRGDGSQIARTATVSSFGAGGANAFVVVQEYQRSPAAVAVVADKGAPALLVLSARRADRLAEYARRLADALERGGPELADLAAVAATLQLGREAMEHRLGFVATSSAQAIATLRRFAEGAASADAIHLGAPGRGGGDPVSAHSVQTWLREGRFEAVLAAWAAGAAVDWSVLYPRRPSLAALPTYPFAEEHYWPVAAQPAPVARAAPALAAQAVANAAVAVEPAVGVHSQAGSDCLLVPHWQAIAPPQAPAPVGDLLVVNATAAQLRGLTTLPAQRAIAVDWNGGDALERSLAGRAIAKVVWFAPNSPVDGWDSLLQAPAQAVEQCAALLQALHRTNAAIEWVAVTRCGQSVDDDEAADPAQAAVAGFLRSAAKDYRHSAFALVDLARGYGPGCEEPGLDVLAAVRGVPGRATVYAHRPDGWRRSALVAVERGGPAPGGFRRGGVYVLVGGAGHVGRHVTDYLLSEHAAAVVWVGRRPAGEVDAALAGFAAAQRPLYYQADAGDPDALRQVRAAVLARCGRIDAVLVATTHFSLAPAAQLSSAELQAAFDAKTAPAVRIAQAFGGDAPDGLVFFSSLVSFIGNREQSHYAAACAWQDAFARLLGQRFGVPAKTINWGYWTIDDPRRTRELHEIGIEFIDAASGGAALQALLGGPCRQLGFLRTHRSLAVEGLDPDRRLRIDGDRVEWTDAGAPAGEGKGEAAPALAAAASQDPFALDEFVRATLARELCGALRMAPELLDAQAMFADYGVDSIIGLRVVRAINQGLGIALAATCLFDHPNLDKLAAHVLQAHRAEALRAMGTQLPSAQAHAPAAPEPAQAATAAPLQREPIAVIGMSGRFAQSDDSAELWRHLAAGRDLIEPASRWPDAAWPGDDEEPVCRHAGFVRDIDRFDPLFFRISRADAAYMDPQQRLCLEESWKALEAAGYAGSAVAGKKCGVYVGCSGEDYTQLLSAAELPAAAMHGSSTALLSSRIAYHLDLRGPAMTVDTACSSGLVAVHLACQALWMDEIELAIAGGVHVQCTHWFHLIGSRAGMLSPQGRCFAFDARANGFVPSDGVGMVVLKKLSAALADGDHIVGVIAGSAINQDGTSNGLTAPSAVAQEQLELEVYERFGIDVEQIQMAEAHGTGTALGDPIEFQALTRAFRRRTARSGFCAIGSVKSNLGHAAEAAGMAGLFKVLLSLQHRQIPPTLHFRDGNPHIDFADSPFYVNTALRDWPAPERGPRRATLSAFGLSGTNAHLVIEEAPSRPLAATASGPWLLALSARSAGQLRASQQRLLQALRERPELDCMQVGYTLLQGRQHFEQRWACVASSVAEAVAALESVLESALAAAPGVAPARPDARELDALAREAAHCFDAAARPHERRAALQRLGALFVRGATPDFAPLFGPDARRVPLPTYPFARERCWIEASAQPAASVVATVAVPQPAAPPVAAGEHEAGDDPVRFIGDFLERALALAPGELSADADLHDLGADSLVSMRLMREIGHRYGLEVSGRELFEHPSLAGLAAYVDARLASRAAAATPTAAARDPLEALLDRFEAGQLDLDAAQALIEAQLPEIRAAQAGAIDAEALR</sequence>
<dbReference type="InterPro" id="IPR000873">
    <property type="entry name" value="AMP-dep_synth/lig_dom"/>
</dbReference>
<dbReference type="CDD" id="cd05930">
    <property type="entry name" value="A_NRPS"/>
    <property type="match status" value="1"/>
</dbReference>
<dbReference type="Pfam" id="PF13193">
    <property type="entry name" value="AMP-binding_C"/>
    <property type="match status" value="2"/>
</dbReference>
<dbReference type="Gene3D" id="3.40.50.12780">
    <property type="entry name" value="N-terminal domain of ligase-like"/>
    <property type="match status" value="1"/>
</dbReference>
<dbReference type="InterPro" id="IPR013217">
    <property type="entry name" value="Methyltransf_12"/>
</dbReference>
<dbReference type="Gene3D" id="3.40.47.10">
    <property type="match status" value="3"/>
</dbReference>
<dbReference type="InterPro" id="IPR042099">
    <property type="entry name" value="ANL_N_sf"/>
</dbReference>
<dbReference type="SMART" id="SM01294">
    <property type="entry name" value="PKS_PP_betabranch"/>
    <property type="match status" value="2"/>
</dbReference>
<dbReference type="SMART" id="SM00823">
    <property type="entry name" value="PKS_PP"/>
    <property type="match status" value="6"/>
</dbReference>
<dbReference type="InterPro" id="IPR057326">
    <property type="entry name" value="KR_dom"/>
</dbReference>
<dbReference type="Proteomes" id="UP000275910">
    <property type="component" value="Unassembled WGS sequence"/>
</dbReference>
<dbReference type="SUPFAM" id="SSF53901">
    <property type="entry name" value="Thiolase-like"/>
    <property type="match status" value="3"/>
</dbReference>
<feature type="compositionally biased region" description="Pro residues" evidence="14">
    <location>
        <begin position="1"/>
        <end position="13"/>
    </location>
</feature>
<dbReference type="FunFam" id="2.30.38.10:FF:000001">
    <property type="entry name" value="Non-ribosomal peptide synthetase PvdI"/>
    <property type="match status" value="2"/>
</dbReference>
<feature type="domain" description="Ketosynthase family 3 (KS3)" evidence="16">
    <location>
        <begin position="5635"/>
        <end position="6052"/>
    </location>
</feature>
<dbReference type="NCBIfam" id="TIGR01733">
    <property type="entry name" value="AA-adenyl-dom"/>
    <property type="match status" value="3"/>
</dbReference>
<dbReference type="SMART" id="SM00825">
    <property type="entry name" value="PKS_KS"/>
    <property type="match status" value="3"/>
</dbReference>
<evidence type="ECO:0000259" key="16">
    <source>
        <dbReference type="PROSITE" id="PS52004"/>
    </source>
</evidence>
<dbReference type="PANTHER" id="PTHR45527">
    <property type="entry name" value="NONRIBOSOMAL PEPTIDE SYNTHETASE"/>
    <property type="match status" value="1"/>
</dbReference>
<dbReference type="PROSITE" id="PS00455">
    <property type="entry name" value="AMP_BINDING"/>
    <property type="match status" value="2"/>
</dbReference>
<dbReference type="PROSITE" id="PS50075">
    <property type="entry name" value="CARRIER"/>
    <property type="match status" value="5"/>
</dbReference>
<proteinExistence type="inferred from homology"/>
<organism evidence="17 18">
    <name type="scientific">Lysobacter enzymogenes</name>
    <dbReference type="NCBI Taxonomy" id="69"/>
    <lineage>
        <taxon>Bacteria</taxon>
        <taxon>Pseudomonadati</taxon>
        <taxon>Pseudomonadota</taxon>
        <taxon>Gammaproteobacteria</taxon>
        <taxon>Lysobacterales</taxon>
        <taxon>Lysobacteraceae</taxon>
        <taxon>Lysobacter</taxon>
    </lineage>
</organism>
<keyword evidence="7" id="KW-0963">Cytoplasm</keyword>
<keyword evidence="6" id="KW-0596">Phosphopantetheine</keyword>
<evidence type="ECO:0000256" key="8">
    <source>
        <dbReference type="ARBA" id="ARBA00022553"/>
    </source>
</evidence>